<evidence type="ECO:0000313" key="3">
    <source>
        <dbReference type="EMBL" id="ETO61694.1"/>
    </source>
</evidence>
<evidence type="ECO:0000256" key="2">
    <source>
        <dbReference type="SAM" id="Phobius"/>
    </source>
</evidence>
<keyword evidence="2" id="KW-0472">Membrane</keyword>
<feature type="transmembrane region" description="Helical" evidence="2">
    <location>
        <begin position="148"/>
        <end position="171"/>
    </location>
</feature>
<evidence type="ECO:0000313" key="4">
    <source>
        <dbReference type="Proteomes" id="UP000028582"/>
    </source>
</evidence>
<evidence type="ECO:0000256" key="1">
    <source>
        <dbReference type="SAM" id="MobiDB-lite"/>
    </source>
</evidence>
<dbReference type="EMBL" id="ANJA01003735">
    <property type="protein sequence ID" value="ETO61694.1"/>
    <property type="molecule type" value="Genomic_DNA"/>
</dbReference>
<accession>A0A080Z4Y3</accession>
<keyword evidence="2" id="KW-0812">Transmembrane</keyword>
<sequence length="179" mass="20360">QTDIGTALEADLSRTGFEMAKTQRALRNDKTTVQPKDGTLNEEQEERAPLSLPKLSKLFQRNAKSMPNLPVQRNPTPVEELKRLKNNPAVLKEIKSVKENPEMMKRVNSLRNDPKFIKSLEKPPSLKPIKEAQTYLSRGLSEEVSEKLSVYLFFFGFFGFVGAFFGAYFLLNKINPPDE</sequence>
<name>A0A080Z4Y3_PHYNI</name>
<protein>
    <submittedName>
        <fullName evidence="3">Uncharacterized protein</fullName>
    </submittedName>
</protein>
<keyword evidence="2" id="KW-1133">Transmembrane helix</keyword>
<reference evidence="3 4" key="1">
    <citation type="submission" date="2013-11" db="EMBL/GenBank/DDBJ databases">
        <title>The Genome Sequence of Phytophthora parasitica P1976.</title>
        <authorList>
            <consortium name="The Broad Institute Genomics Platform"/>
            <person name="Russ C."/>
            <person name="Tyler B."/>
            <person name="Panabieres F."/>
            <person name="Shan W."/>
            <person name="Tripathy S."/>
            <person name="Grunwald N."/>
            <person name="Machado M."/>
            <person name="Johnson C.S."/>
            <person name="Walker B."/>
            <person name="Young S."/>
            <person name="Zeng Q."/>
            <person name="Gargeya S."/>
            <person name="Fitzgerald M."/>
            <person name="Haas B."/>
            <person name="Abouelleil A."/>
            <person name="Allen A.W."/>
            <person name="Alvarado L."/>
            <person name="Arachchi H.M."/>
            <person name="Berlin A.M."/>
            <person name="Chapman S.B."/>
            <person name="Gainer-Dewar J."/>
            <person name="Goldberg J."/>
            <person name="Griggs A."/>
            <person name="Gujja S."/>
            <person name="Hansen M."/>
            <person name="Howarth C."/>
            <person name="Imamovic A."/>
            <person name="Ireland A."/>
            <person name="Larimer J."/>
            <person name="McCowan C."/>
            <person name="Murphy C."/>
            <person name="Pearson M."/>
            <person name="Poon T.W."/>
            <person name="Priest M."/>
            <person name="Roberts A."/>
            <person name="Saif S."/>
            <person name="Shea T."/>
            <person name="Sisk P."/>
            <person name="Sykes S."/>
            <person name="Wortman J."/>
            <person name="Nusbaum C."/>
            <person name="Birren B."/>
        </authorList>
    </citation>
    <scope>NUCLEOTIDE SEQUENCE [LARGE SCALE GENOMIC DNA]</scope>
    <source>
        <strain evidence="3 4">P1976</strain>
    </source>
</reference>
<dbReference type="OrthoDB" id="102783at2759"/>
<gene>
    <name evidence="3" type="ORF">F444_20322</name>
</gene>
<feature type="region of interest" description="Disordered" evidence="1">
    <location>
        <begin position="15"/>
        <end position="50"/>
    </location>
</feature>
<dbReference type="AlphaFoldDB" id="A0A080Z4Y3"/>
<dbReference type="Proteomes" id="UP000028582">
    <property type="component" value="Unassembled WGS sequence"/>
</dbReference>
<proteinExistence type="predicted"/>
<feature type="non-terminal residue" evidence="3">
    <location>
        <position position="1"/>
    </location>
</feature>
<comment type="caution">
    <text evidence="3">The sequence shown here is derived from an EMBL/GenBank/DDBJ whole genome shotgun (WGS) entry which is preliminary data.</text>
</comment>
<organism evidence="3 4">
    <name type="scientific">Phytophthora nicotianae P1976</name>
    <dbReference type="NCBI Taxonomy" id="1317066"/>
    <lineage>
        <taxon>Eukaryota</taxon>
        <taxon>Sar</taxon>
        <taxon>Stramenopiles</taxon>
        <taxon>Oomycota</taxon>
        <taxon>Peronosporomycetes</taxon>
        <taxon>Peronosporales</taxon>
        <taxon>Peronosporaceae</taxon>
        <taxon>Phytophthora</taxon>
    </lineage>
</organism>